<sequence length="372" mass="37974">MGTFSPAIGHPVRTAALIGAEDEAISVAASIAATFEPAGTDSAFDSQEARLELVGRSGLFGVSVPTEHGGIDVSNTVLAEICALASQRSAALGEVLAAHFVALEHLRSHGSEGQQTTLFPAALAGARLSMATPVQRDGGTATALSLMPTGVGWRMGGELLCTPCARHADWVLVPTRSEAGKTALVLLPTRIDGLHYVANSCEPTARGTSRPEHVLVKDVLVEAGTLLHAVADTTRSDVPHALDLLLQAATHLGAGRLSLQIALSDDDADPVAIGLASARLAAAGAAVEQAGRAIDAAQIGLADLHRTNAFLAAADAFVTAVDAARGAAATARPRAPGTPAKAHDDLAPAIADILRETGALRLAAHRLPPEED</sequence>
<evidence type="ECO:0000313" key="2">
    <source>
        <dbReference type="EMBL" id="MBB3975666.1"/>
    </source>
</evidence>
<dbReference type="Pfam" id="PF02771">
    <property type="entry name" value="Acyl-CoA_dh_N"/>
    <property type="match status" value="1"/>
</dbReference>
<dbReference type="GO" id="GO:0016627">
    <property type="term" value="F:oxidoreductase activity, acting on the CH-CH group of donors"/>
    <property type="evidence" value="ECO:0007669"/>
    <property type="project" value="InterPro"/>
</dbReference>
<proteinExistence type="predicted"/>
<protein>
    <submittedName>
        <fullName evidence="2">Alkylation response protein AidB-like acyl-CoA dehydrogenase</fullName>
    </submittedName>
</protein>
<evidence type="ECO:0000259" key="1">
    <source>
        <dbReference type="Pfam" id="PF02771"/>
    </source>
</evidence>
<dbReference type="AlphaFoldDB" id="A0A7W6D2R0"/>
<dbReference type="GO" id="GO:0050660">
    <property type="term" value="F:flavin adenine dinucleotide binding"/>
    <property type="evidence" value="ECO:0007669"/>
    <property type="project" value="InterPro"/>
</dbReference>
<dbReference type="InterPro" id="IPR013786">
    <property type="entry name" value="AcylCoA_DH/ox_N"/>
</dbReference>
<keyword evidence="3" id="KW-1185">Reference proteome</keyword>
<organism evidence="2 3">
    <name type="scientific">Mycoplana azooxidifex</name>
    <dbReference type="NCBI Taxonomy" id="1636188"/>
    <lineage>
        <taxon>Bacteria</taxon>
        <taxon>Pseudomonadati</taxon>
        <taxon>Pseudomonadota</taxon>
        <taxon>Alphaproteobacteria</taxon>
        <taxon>Hyphomicrobiales</taxon>
        <taxon>Rhizobiaceae</taxon>
        <taxon>Mycoplana</taxon>
    </lineage>
</organism>
<dbReference type="InterPro" id="IPR009100">
    <property type="entry name" value="AcylCoA_DH/oxidase_NM_dom_sf"/>
</dbReference>
<dbReference type="RefSeq" id="WP_183799572.1">
    <property type="nucleotide sequence ID" value="NZ_JACIEE010000002.1"/>
</dbReference>
<dbReference type="InterPro" id="IPR037069">
    <property type="entry name" value="AcylCoA_DH/ox_N_sf"/>
</dbReference>
<name>A0A7W6D2R0_9HYPH</name>
<dbReference type="Gene3D" id="1.10.540.10">
    <property type="entry name" value="Acyl-CoA dehydrogenase/oxidase, N-terminal domain"/>
    <property type="match status" value="1"/>
</dbReference>
<gene>
    <name evidence="2" type="ORF">GGQ64_000853</name>
</gene>
<dbReference type="Proteomes" id="UP000574761">
    <property type="component" value="Unassembled WGS sequence"/>
</dbReference>
<dbReference type="SUPFAM" id="SSF56645">
    <property type="entry name" value="Acyl-CoA dehydrogenase NM domain-like"/>
    <property type="match status" value="1"/>
</dbReference>
<reference evidence="2 3" key="1">
    <citation type="submission" date="2020-08" db="EMBL/GenBank/DDBJ databases">
        <title>Genomic Encyclopedia of Type Strains, Phase IV (KMG-IV): sequencing the most valuable type-strain genomes for metagenomic binning, comparative biology and taxonomic classification.</title>
        <authorList>
            <person name="Goeker M."/>
        </authorList>
    </citation>
    <scope>NUCLEOTIDE SEQUENCE [LARGE SCALE GENOMIC DNA]</scope>
    <source>
        <strain evidence="2 3">DSM 100211</strain>
    </source>
</reference>
<accession>A0A7W6D2R0</accession>
<feature type="domain" description="Acyl-CoA dehydrogenase/oxidase N-terminal" evidence="1">
    <location>
        <begin position="41"/>
        <end position="125"/>
    </location>
</feature>
<comment type="caution">
    <text evidence="2">The sequence shown here is derived from an EMBL/GenBank/DDBJ whole genome shotgun (WGS) entry which is preliminary data.</text>
</comment>
<evidence type="ECO:0000313" key="3">
    <source>
        <dbReference type="Proteomes" id="UP000574761"/>
    </source>
</evidence>
<dbReference type="EMBL" id="JACIEE010000002">
    <property type="protein sequence ID" value="MBB3975666.1"/>
    <property type="molecule type" value="Genomic_DNA"/>
</dbReference>